<name>F5L398_CALTT</name>
<sequence>MSESPFYLALGSNLGQREGYLRQALNGLIDHPGVRLSRLSSIYETEPVGYVDQPPFLNMAVKGETSLTVHELLGLTQSIEKQLGRTRDVRWGPRTIDIDILLYDHLSLETKYLKLPHPRMTERAFVLVPLAEIAPDVVIPGIHQPVRHLLEQVNREGVEKWKISLTFGADGYVHFAN</sequence>
<evidence type="ECO:0000256" key="8">
    <source>
        <dbReference type="ARBA" id="ARBA00022909"/>
    </source>
</evidence>
<dbReference type="PANTHER" id="PTHR43071:SF1">
    <property type="entry name" value="2-AMINO-4-HYDROXY-6-HYDROXYMETHYLDIHYDROPTERIDINE PYROPHOSPHOKINASE"/>
    <property type="match status" value="1"/>
</dbReference>
<dbReference type="InterPro" id="IPR035907">
    <property type="entry name" value="Hppk_sf"/>
</dbReference>
<dbReference type="EMBL" id="AFCE01000033">
    <property type="protein sequence ID" value="EGL84187.1"/>
    <property type="molecule type" value="Genomic_DNA"/>
</dbReference>
<keyword evidence="7" id="KW-0067">ATP-binding</keyword>
<evidence type="ECO:0000256" key="1">
    <source>
        <dbReference type="ARBA" id="ARBA00000198"/>
    </source>
</evidence>
<gene>
    <name evidence="11" type="primary">folK</name>
    <name evidence="10" type="ORF">CathTA2_0260</name>
    <name evidence="11" type="ORF">HUR95_02935</name>
</gene>
<dbReference type="GO" id="GO:0046654">
    <property type="term" value="P:tetrahydrofolate biosynthetic process"/>
    <property type="evidence" value="ECO:0007669"/>
    <property type="project" value="UniProtKB-UniPathway"/>
</dbReference>
<evidence type="ECO:0000256" key="5">
    <source>
        <dbReference type="ARBA" id="ARBA00022741"/>
    </source>
</evidence>
<evidence type="ECO:0000256" key="7">
    <source>
        <dbReference type="ARBA" id="ARBA00022840"/>
    </source>
</evidence>
<dbReference type="InterPro" id="IPR000550">
    <property type="entry name" value="Hppk"/>
</dbReference>
<protein>
    <recommendedName>
        <fullName evidence="3">2-amino-4-hydroxy-6-hydroxymethyldihydropteridine diphosphokinase</fullName>
        <ecNumber evidence="3">2.7.6.3</ecNumber>
    </recommendedName>
</protein>
<dbReference type="eggNOG" id="COG0801">
    <property type="taxonomic scope" value="Bacteria"/>
</dbReference>
<dbReference type="GO" id="GO:0046656">
    <property type="term" value="P:folic acid biosynthetic process"/>
    <property type="evidence" value="ECO:0007669"/>
    <property type="project" value="UniProtKB-KW"/>
</dbReference>
<dbReference type="PANTHER" id="PTHR43071">
    <property type="entry name" value="2-AMINO-4-HYDROXY-6-HYDROXYMETHYLDIHYDROPTERIDINE PYROPHOSPHOKINASE"/>
    <property type="match status" value="1"/>
</dbReference>
<dbReference type="GO" id="GO:0005524">
    <property type="term" value="F:ATP binding"/>
    <property type="evidence" value="ECO:0007669"/>
    <property type="project" value="UniProtKB-KW"/>
</dbReference>
<comment type="pathway">
    <text evidence="2">Cofactor biosynthesis; tetrahydrofolate biosynthesis; 2-amino-4-hydroxy-6-hydroxymethyl-7,8-dihydropteridine diphosphate from 7,8-dihydroneopterin triphosphate: step 4/4.</text>
</comment>
<keyword evidence="8" id="KW-0289">Folate biosynthesis</keyword>
<dbReference type="NCBIfam" id="TIGR01498">
    <property type="entry name" value="folK"/>
    <property type="match status" value="1"/>
</dbReference>
<comment type="catalytic activity">
    <reaction evidence="1">
        <text>6-hydroxymethyl-7,8-dihydropterin + ATP = (7,8-dihydropterin-6-yl)methyl diphosphate + AMP + H(+)</text>
        <dbReference type="Rhea" id="RHEA:11412"/>
        <dbReference type="ChEBI" id="CHEBI:15378"/>
        <dbReference type="ChEBI" id="CHEBI:30616"/>
        <dbReference type="ChEBI" id="CHEBI:44841"/>
        <dbReference type="ChEBI" id="CHEBI:72950"/>
        <dbReference type="ChEBI" id="CHEBI:456215"/>
        <dbReference type="EC" id="2.7.6.3"/>
    </reaction>
</comment>
<feature type="domain" description="7,8-dihydro-6-hydroxymethylpterin-pyrophosphokinase" evidence="9">
    <location>
        <begin position="90"/>
        <end position="101"/>
    </location>
</feature>
<dbReference type="EMBL" id="CP082237">
    <property type="protein sequence ID" value="QZT34376.1"/>
    <property type="molecule type" value="Genomic_DNA"/>
</dbReference>
<dbReference type="GO" id="GO:0016301">
    <property type="term" value="F:kinase activity"/>
    <property type="evidence" value="ECO:0007669"/>
    <property type="project" value="UniProtKB-KW"/>
</dbReference>
<dbReference type="CDD" id="cd00483">
    <property type="entry name" value="HPPK"/>
    <property type="match status" value="1"/>
</dbReference>
<keyword evidence="4 11" id="KW-0808">Transferase</keyword>
<evidence type="ECO:0000313" key="13">
    <source>
        <dbReference type="Proteomes" id="UP000825179"/>
    </source>
</evidence>
<keyword evidence="13" id="KW-1185">Reference proteome</keyword>
<dbReference type="KEGG" id="cthu:HUR95_02935"/>
<dbReference type="EC" id="2.7.6.3" evidence="3"/>
<organism evidence="10 12">
    <name type="scientific">Caldalkalibacillus thermarum (strain TA2.A1)</name>
    <dbReference type="NCBI Taxonomy" id="986075"/>
    <lineage>
        <taxon>Bacteria</taxon>
        <taxon>Bacillati</taxon>
        <taxon>Bacillota</taxon>
        <taxon>Bacilli</taxon>
        <taxon>Bacillales</taxon>
        <taxon>Bacillaceae</taxon>
        <taxon>Caldalkalibacillus</taxon>
    </lineage>
</organism>
<dbReference type="PROSITE" id="PS00794">
    <property type="entry name" value="HPPK"/>
    <property type="match status" value="1"/>
</dbReference>
<dbReference type="AlphaFoldDB" id="F5L398"/>
<evidence type="ECO:0000259" key="9">
    <source>
        <dbReference type="PROSITE" id="PS00794"/>
    </source>
</evidence>
<dbReference type="Proteomes" id="UP000825179">
    <property type="component" value="Chromosome"/>
</dbReference>
<proteinExistence type="predicted"/>
<dbReference type="OrthoDB" id="9808041at2"/>
<evidence type="ECO:0000313" key="12">
    <source>
        <dbReference type="Proteomes" id="UP000010716"/>
    </source>
</evidence>
<dbReference type="Pfam" id="PF01288">
    <property type="entry name" value="HPPK"/>
    <property type="match status" value="1"/>
</dbReference>
<evidence type="ECO:0000313" key="10">
    <source>
        <dbReference type="EMBL" id="EGL84187.1"/>
    </source>
</evidence>
<dbReference type="UniPathway" id="UPA00077">
    <property type="reaction ID" value="UER00155"/>
</dbReference>
<evidence type="ECO:0000256" key="6">
    <source>
        <dbReference type="ARBA" id="ARBA00022777"/>
    </source>
</evidence>
<accession>F5L398</accession>
<dbReference type="Proteomes" id="UP000010716">
    <property type="component" value="Unassembled WGS sequence"/>
</dbReference>
<evidence type="ECO:0000256" key="2">
    <source>
        <dbReference type="ARBA" id="ARBA00005051"/>
    </source>
</evidence>
<evidence type="ECO:0000313" key="11">
    <source>
        <dbReference type="EMBL" id="QZT34376.1"/>
    </source>
</evidence>
<dbReference type="Gene3D" id="3.30.70.560">
    <property type="entry name" value="7,8-Dihydro-6-hydroxymethylpterin-pyrophosphokinase HPPK"/>
    <property type="match status" value="1"/>
</dbReference>
<reference evidence="11" key="3">
    <citation type="submission" date="2021-08" db="EMBL/GenBank/DDBJ databases">
        <authorList>
            <person name="de Jong S."/>
            <person name="van den Broek M."/>
            <person name="Merkel A."/>
            <person name="de la Torre Cortes P."/>
            <person name="Kalamorz F."/>
            <person name="Cook G."/>
            <person name="van Loosdrecht M."/>
            <person name="McMillan D."/>
        </authorList>
    </citation>
    <scope>NUCLEOTIDE SEQUENCE</scope>
    <source>
        <strain evidence="11">TA2.A1</strain>
    </source>
</reference>
<dbReference type="SUPFAM" id="SSF55083">
    <property type="entry name" value="6-hydroxymethyl-7,8-dihydropterin pyrophosphokinase, HPPK"/>
    <property type="match status" value="1"/>
</dbReference>
<evidence type="ECO:0000256" key="3">
    <source>
        <dbReference type="ARBA" id="ARBA00013253"/>
    </source>
</evidence>
<keyword evidence="5" id="KW-0547">Nucleotide-binding</keyword>
<reference evidence="11 13" key="2">
    <citation type="journal article" date="2020" name="Extremophiles">
        <title>Genomic analysis of Caldalkalibacillus thermarum TA2.A1 reveals aerobic alkaliphilic metabolism and evolutionary hallmarks linking alkaliphilic bacteria and plant life.</title>
        <authorList>
            <person name="de Jong S.I."/>
            <person name="van den Broek M.A."/>
            <person name="Merkel A.Y."/>
            <person name="de la Torre Cortes P."/>
            <person name="Kalamorz F."/>
            <person name="Cook G.M."/>
            <person name="van Loosdrecht M.C.M."/>
            <person name="McMillan D.G.G."/>
        </authorList>
    </citation>
    <scope>NUCLEOTIDE SEQUENCE [LARGE SCALE GENOMIC DNA]</scope>
    <source>
        <strain evidence="11 13">TA2.A1</strain>
    </source>
</reference>
<dbReference type="GO" id="GO:0003848">
    <property type="term" value="F:2-amino-4-hydroxy-6-hydroxymethyldihydropteridine diphosphokinase activity"/>
    <property type="evidence" value="ECO:0007669"/>
    <property type="project" value="UniProtKB-EC"/>
</dbReference>
<evidence type="ECO:0000256" key="4">
    <source>
        <dbReference type="ARBA" id="ARBA00022679"/>
    </source>
</evidence>
<reference evidence="10 12" key="1">
    <citation type="journal article" date="2011" name="J. Bacteriol.">
        <title>Draft genome sequence of the thermoalkaliphilic Caldalkalibacillus thermarum strain TA2.A1.</title>
        <authorList>
            <person name="Kalamorz F."/>
            <person name="Keis S."/>
            <person name="McMillan D.G."/>
            <person name="Olsson K."/>
            <person name="Stanton J.A."/>
            <person name="Stockwell P."/>
            <person name="Black M.A."/>
            <person name="Klingeman D.M."/>
            <person name="Land M.L."/>
            <person name="Han C.S."/>
            <person name="Martin S.L."/>
            <person name="Becher S.A."/>
            <person name="Peddie C.J."/>
            <person name="Morgan H.W."/>
            <person name="Matthies D."/>
            <person name="Preiss L."/>
            <person name="Meier T."/>
            <person name="Brown S.D."/>
            <person name="Cook G.M."/>
        </authorList>
    </citation>
    <scope>NUCLEOTIDE SEQUENCE [LARGE SCALE GENOMIC DNA]</scope>
    <source>
        <strain evidence="10 12">TA2.A1</strain>
    </source>
</reference>
<keyword evidence="6 10" id="KW-0418">Kinase</keyword>
<dbReference type="RefSeq" id="WP_007502306.1">
    <property type="nucleotide sequence ID" value="NZ_AFCE01000033.1"/>
</dbReference>